<evidence type="ECO:0000313" key="3">
    <source>
        <dbReference type="Proteomes" id="UP000753908"/>
    </source>
</evidence>
<accession>A0A951PLB8</accession>
<dbReference type="Proteomes" id="UP000753908">
    <property type="component" value="Unassembled WGS sequence"/>
</dbReference>
<proteinExistence type="predicted"/>
<dbReference type="GO" id="GO:0003677">
    <property type="term" value="F:DNA binding"/>
    <property type="evidence" value="ECO:0007669"/>
    <property type="project" value="InterPro"/>
</dbReference>
<reference evidence="2" key="1">
    <citation type="submission" date="2021-05" db="EMBL/GenBank/DDBJ databases">
        <authorList>
            <person name="Pietrasiak N."/>
            <person name="Ward R."/>
            <person name="Stajich J.E."/>
            <person name="Kurbessoian T."/>
        </authorList>
    </citation>
    <scope>NUCLEOTIDE SEQUENCE</scope>
    <source>
        <strain evidence="2">CPER-KK1</strain>
    </source>
</reference>
<dbReference type="SUPFAM" id="SSF47413">
    <property type="entry name" value="lambda repressor-like DNA-binding domains"/>
    <property type="match status" value="1"/>
</dbReference>
<name>A0A951PLB8_9CYAN</name>
<protein>
    <submittedName>
        <fullName evidence="2">Helix-turn-helix domain-containing protein</fullName>
    </submittedName>
</protein>
<dbReference type="PROSITE" id="PS50943">
    <property type="entry name" value="HTH_CROC1"/>
    <property type="match status" value="1"/>
</dbReference>
<gene>
    <name evidence="2" type="ORF">KME25_11470</name>
</gene>
<evidence type="ECO:0000259" key="1">
    <source>
        <dbReference type="PROSITE" id="PS50943"/>
    </source>
</evidence>
<dbReference type="SMART" id="SM00530">
    <property type="entry name" value="HTH_XRE"/>
    <property type="match status" value="1"/>
</dbReference>
<comment type="caution">
    <text evidence="2">The sequence shown here is derived from an EMBL/GenBank/DDBJ whole genome shotgun (WGS) entry which is preliminary data.</text>
</comment>
<dbReference type="Pfam" id="PF01381">
    <property type="entry name" value="HTH_3"/>
    <property type="match status" value="1"/>
</dbReference>
<dbReference type="Gene3D" id="1.10.260.40">
    <property type="entry name" value="lambda repressor-like DNA-binding domains"/>
    <property type="match status" value="1"/>
</dbReference>
<organism evidence="2 3">
    <name type="scientific">Symplocastrum torsivum CPER-KK1</name>
    <dbReference type="NCBI Taxonomy" id="450513"/>
    <lineage>
        <taxon>Bacteria</taxon>
        <taxon>Bacillati</taxon>
        <taxon>Cyanobacteriota</taxon>
        <taxon>Cyanophyceae</taxon>
        <taxon>Oscillatoriophycideae</taxon>
        <taxon>Oscillatoriales</taxon>
        <taxon>Microcoleaceae</taxon>
        <taxon>Symplocastrum</taxon>
    </lineage>
</organism>
<dbReference type="InterPro" id="IPR010982">
    <property type="entry name" value="Lambda_DNA-bd_dom_sf"/>
</dbReference>
<dbReference type="EMBL" id="JAHHIF010000012">
    <property type="protein sequence ID" value="MBW4545049.1"/>
    <property type="molecule type" value="Genomic_DNA"/>
</dbReference>
<sequence length="80" mass="8999">MVDDRNSNSNPNLPSLKQVRERLGMTQEEFASDLGITRKTLGNHERGAHQLKLSLGQIKRLKELLEQAGMSIDDLPDDID</sequence>
<feature type="domain" description="HTH cro/C1-type" evidence="1">
    <location>
        <begin position="16"/>
        <end position="75"/>
    </location>
</feature>
<evidence type="ECO:0000313" key="2">
    <source>
        <dbReference type="EMBL" id="MBW4545049.1"/>
    </source>
</evidence>
<reference evidence="2" key="2">
    <citation type="journal article" date="2022" name="Microbiol. Resour. Announc.">
        <title>Metagenome Sequencing to Explore Phylogenomics of Terrestrial Cyanobacteria.</title>
        <authorList>
            <person name="Ward R.D."/>
            <person name="Stajich J.E."/>
            <person name="Johansen J.R."/>
            <person name="Huntemann M."/>
            <person name="Clum A."/>
            <person name="Foster B."/>
            <person name="Foster B."/>
            <person name="Roux S."/>
            <person name="Palaniappan K."/>
            <person name="Varghese N."/>
            <person name="Mukherjee S."/>
            <person name="Reddy T.B.K."/>
            <person name="Daum C."/>
            <person name="Copeland A."/>
            <person name="Chen I.A."/>
            <person name="Ivanova N.N."/>
            <person name="Kyrpides N.C."/>
            <person name="Shapiro N."/>
            <person name="Eloe-Fadrosh E.A."/>
            <person name="Pietrasiak N."/>
        </authorList>
    </citation>
    <scope>NUCLEOTIDE SEQUENCE</scope>
    <source>
        <strain evidence="2">CPER-KK1</strain>
    </source>
</reference>
<dbReference type="CDD" id="cd00093">
    <property type="entry name" value="HTH_XRE"/>
    <property type="match status" value="1"/>
</dbReference>
<dbReference type="InterPro" id="IPR001387">
    <property type="entry name" value="Cro/C1-type_HTH"/>
</dbReference>
<dbReference type="AlphaFoldDB" id="A0A951PLB8"/>